<evidence type="ECO:0000313" key="2">
    <source>
        <dbReference type="EMBL" id="PJO41920.1"/>
    </source>
</evidence>
<evidence type="ECO:0000256" key="1">
    <source>
        <dbReference type="SAM" id="Phobius"/>
    </source>
</evidence>
<organism evidence="2 3">
    <name type="scientific">Lysinibacillus xylanilyticus</name>
    <dbReference type="NCBI Taxonomy" id="582475"/>
    <lineage>
        <taxon>Bacteria</taxon>
        <taxon>Bacillati</taxon>
        <taxon>Bacillota</taxon>
        <taxon>Bacilli</taxon>
        <taxon>Bacillales</taxon>
        <taxon>Bacillaceae</taxon>
        <taxon>Lysinibacillus</taxon>
    </lineage>
</organism>
<feature type="transmembrane region" description="Helical" evidence="1">
    <location>
        <begin position="12"/>
        <end position="31"/>
    </location>
</feature>
<reference evidence="2 3" key="1">
    <citation type="submission" date="2017-11" db="EMBL/GenBank/DDBJ databases">
        <title>Bacterial isolate from king chilli rhizosphere.</title>
        <authorList>
            <person name="Takhelmayum P."/>
            <person name="Sarangthem I."/>
        </authorList>
    </citation>
    <scope>NUCLEOTIDE SEQUENCE [LARGE SCALE GENOMIC DNA]</scope>
    <source>
        <strain evidence="3">t26</strain>
    </source>
</reference>
<dbReference type="EMBL" id="PHQY01000662">
    <property type="protein sequence ID" value="PJO41920.1"/>
    <property type="molecule type" value="Genomic_DNA"/>
</dbReference>
<keyword evidence="1" id="KW-0812">Transmembrane</keyword>
<keyword evidence="1" id="KW-0472">Membrane</keyword>
<comment type="caution">
    <text evidence="2">The sequence shown here is derived from an EMBL/GenBank/DDBJ whole genome shotgun (WGS) entry which is preliminary data.</text>
</comment>
<dbReference type="AlphaFoldDB" id="A0A2M9Q1H3"/>
<proteinExistence type="predicted"/>
<keyword evidence="1" id="KW-1133">Transmembrane helix</keyword>
<feature type="transmembrane region" description="Helical" evidence="1">
    <location>
        <begin position="43"/>
        <end position="61"/>
    </location>
</feature>
<protein>
    <submittedName>
        <fullName evidence="2">Uncharacterized protein</fullName>
    </submittedName>
</protein>
<sequence length="64" mass="7610">MDVFFFINMFKNIISTFFQNGIWVIGFFYLLIKTFESDKLKHFSKYVIGNVLVLLFVYSIIVSI</sequence>
<dbReference type="Proteomes" id="UP000232101">
    <property type="component" value="Unassembled WGS sequence"/>
</dbReference>
<name>A0A2M9Q1H3_9BACI</name>
<gene>
    <name evidence="2" type="ORF">CWD94_20570</name>
</gene>
<accession>A0A2M9Q1H3</accession>
<evidence type="ECO:0000313" key="3">
    <source>
        <dbReference type="Proteomes" id="UP000232101"/>
    </source>
</evidence>